<sequence length="613" mass="71932">MLKIVIVINDVIEKNKVKSHLNRAKRKFTGIEFELVKEFDDNRQAVNFLYQNPDIDILIIENAIGEIFSGIDLITLAESEFPNTGVILLTGPGEELNLEQCSVNNLHSIIKKREDYRIFKENLLLALLKQRLKNKEQRKEKERLNDYRTIIDHTHDAIFLLEVDCDENIYYKRINGTHQRLTAMSNEEIKGKKAEEIFKEEVAQKLEANYRRCLRKKSRINYTEKIKFPAGKKFWQTTLYPVVRNGRVEEIVGASYDITDMEAKQQRLDYMKRHDRLTGLYNKEYFNQLFEELNKNEKDDLALIMLNVENFHLINKIFSCQKGDQILKEIASILAQISDSNKIAAHLCADHFAVILKNQSLLEIEDTLNFIKKEVAKLNIKGIYIDVDAVFLEKTNDKISARDFFNDGVAKINLKRYKTSKESNFYCSLVNYIKKDNYKKLRQNNQLIELTRETADFFELSKQEKKKMMLLAGHHDLGKLALDKNILKKGEKFTAKEWHEYQKHVLISANFVSYYHDLAEITNLVLAHHEHFDGTGWPKGLKGEEIPYLSRLFAVINFYSNLNSNLYFPLLQNKYYFGALEDREIIKELKYYQGKLFDPQIVDKFILFLKDLD</sequence>
<dbReference type="EMBL" id="FTNC01000016">
    <property type="protein sequence ID" value="SIR20810.1"/>
    <property type="molecule type" value="Genomic_DNA"/>
</dbReference>
<gene>
    <name evidence="4" type="ORF">SAMN05421834_11621</name>
</gene>
<dbReference type="AlphaFoldDB" id="A0A1N6Z1Y1"/>
<dbReference type="InterPro" id="IPR013656">
    <property type="entry name" value="PAS_4"/>
</dbReference>
<dbReference type="SUPFAM" id="SSF55073">
    <property type="entry name" value="Nucleotide cyclase"/>
    <property type="match status" value="1"/>
</dbReference>
<organism evidence="4 5">
    <name type="scientific">Halanaerobium kushneri</name>
    <dbReference type="NCBI Taxonomy" id="56779"/>
    <lineage>
        <taxon>Bacteria</taxon>
        <taxon>Bacillati</taxon>
        <taxon>Bacillota</taxon>
        <taxon>Clostridia</taxon>
        <taxon>Halanaerobiales</taxon>
        <taxon>Halanaerobiaceae</taxon>
        <taxon>Halanaerobium</taxon>
    </lineage>
</organism>
<dbReference type="Pfam" id="PF08448">
    <property type="entry name" value="PAS_4"/>
    <property type="match status" value="1"/>
</dbReference>
<dbReference type="Gene3D" id="3.30.70.270">
    <property type="match status" value="1"/>
</dbReference>
<dbReference type="SUPFAM" id="SSF109604">
    <property type="entry name" value="HD-domain/PDEase-like"/>
    <property type="match status" value="1"/>
</dbReference>
<dbReference type="SMART" id="SM00267">
    <property type="entry name" value="GGDEF"/>
    <property type="match status" value="1"/>
</dbReference>
<dbReference type="Pfam" id="PF00990">
    <property type="entry name" value="GGDEF"/>
    <property type="match status" value="1"/>
</dbReference>
<dbReference type="PROSITE" id="PS50112">
    <property type="entry name" value="PAS"/>
    <property type="match status" value="1"/>
</dbReference>
<dbReference type="CDD" id="cd01949">
    <property type="entry name" value="GGDEF"/>
    <property type="match status" value="1"/>
</dbReference>
<accession>A0A1N6Z1Y1</accession>
<dbReference type="InterPro" id="IPR011006">
    <property type="entry name" value="CheY-like_superfamily"/>
</dbReference>
<dbReference type="InterPro" id="IPR037522">
    <property type="entry name" value="HD_GYP_dom"/>
</dbReference>
<dbReference type="InterPro" id="IPR003607">
    <property type="entry name" value="HD/PDEase_dom"/>
</dbReference>
<evidence type="ECO:0000313" key="4">
    <source>
        <dbReference type="EMBL" id="SIR20810.1"/>
    </source>
</evidence>
<dbReference type="RefSeq" id="WP_076545475.1">
    <property type="nucleotide sequence ID" value="NZ_FTNC01000016.1"/>
</dbReference>
<dbReference type="InterPro" id="IPR035965">
    <property type="entry name" value="PAS-like_dom_sf"/>
</dbReference>
<dbReference type="PANTHER" id="PTHR45228:SF1">
    <property type="entry name" value="CYCLIC DI-GMP PHOSPHODIESTERASE TM_0186"/>
    <property type="match status" value="1"/>
</dbReference>
<dbReference type="Proteomes" id="UP000185669">
    <property type="component" value="Unassembled WGS sequence"/>
</dbReference>
<evidence type="ECO:0000259" key="2">
    <source>
        <dbReference type="PROSITE" id="PS50887"/>
    </source>
</evidence>
<dbReference type="InterPro" id="IPR000160">
    <property type="entry name" value="GGDEF_dom"/>
</dbReference>
<feature type="domain" description="HD-GYP" evidence="3">
    <location>
        <begin position="418"/>
        <end position="613"/>
    </location>
</feature>
<feature type="domain" description="PAS" evidence="1">
    <location>
        <begin position="143"/>
        <end position="217"/>
    </location>
</feature>
<dbReference type="InterPro" id="IPR043128">
    <property type="entry name" value="Rev_trsase/Diguanyl_cyclase"/>
</dbReference>
<evidence type="ECO:0000259" key="3">
    <source>
        <dbReference type="PROSITE" id="PS51832"/>
    </source>
</evidence>
<dbReference type="InterPro" id="IPR052020">
    <property type="entry name" value="Cyclic_di-GMP/3'3'-cGAMP_PDE"/>
</dbReference>
<name>A0A1N6Z1Y1_9FIRM</name>
<evidence type="ECO:0000259" key="1">
    <source>
        <dbReference type="PROSITE" id="PS50112"/>
    </source>
</evidence>
<dbReference type="PROSITE" id="PS50887">
    <property type="entry name" value="GGDEF"/>
    <property type="match status" value="1"/>
</dbReference>
<dbReference type="SUPFAM" id="SSF55785">
    <property type="entry name" value="PYP-like sensor domain (PAS domain)"/>
    <property type="match status" value="1"/>
</dbReference>
<protein>
    <submittedName>
        <fullName evidence="4">PAS domain S-box-containing protein/diguanylate cyclase (GGDEF) domain-containing protein</fullName>
    </submittedName>
</protein>
<dbReference type="STRING" id="56779.SAMN05421834_11621"/>
<dbReference type="Gene3D" id="3.40.50.2300">
    <property type="match status" value="1"/>
</dbReference>
<dbReference type="NCBIfam" id="TIGR00229">
    <property type="entry name" value="sensory_box"/>
    <property type="match status" value="1"/>
</dbReference>
<proteinExistence type="predicted"/>
<dbReference type="NCBIfam" id="TIGR00254">
    <property type="entry name" value="GGDEF"/>
    <property type="match status" value="1"/>
</dbReference>
<dbReference type="Gene3D" id="1.10.3210.10">
    <property type="entry name" value="Hypothetical protein af1432"/>
    <property type="match status" value="1"/>
</dbReference>
<dbReference type="CDD" id="cd00077">
    <property type="entry name" value="HDc"/>
    <property type="match status" value="1"/>
</dbReference>
<dbReference type="OrthoDB" id="2109834at2"/>
<reference evidence="5" key="1">
    <citation type="submission" date="2017-01" db="EMBL/GenBank/DDBJ databases">
        <authorList>
            <person name="Varghese N."/>
            <person name="Submissions S."/>
        </authorList>
    </citation>
    <scope>NUCLEOTIDE SEQUENCE [LARGE SCALE GENOMIC DNA]</scope>
    <source>
        <strain evidence="5">ATCC 700103</strain>
    </source>
</reference>
<keyword evidence="5" id="KW-1185">Reference proteome</keyword>
<dbReference type="Gene3D" id="3.30.450.20">
    <property type="entry name" value="PAS domain"/>
    <property type="match status" value="1"/>
</dbReference>
<dbReference type="SUPFAM" id="SSF52172">
    <property type="entry name" value="CheY-like"/>
    <property type="match status" value="1"/>
</dbReference>
<dbReference type="PROSITE" id="PS51832">
    <property type="entry name" value="HD_GYP"/>
    <property type="match status" value="1"/>
</dbReference>
<feature type="domain" description="GGDEF" evidence="2">
    <location>
        <begin position="299"/>
        <end position="429"/>
    </location>
</feature>
<dbReference type="InterPro" id="IPR029787">
    <property type="entry name" value="Nucleotide_cyclase"/>
</dbReference>
<evidence type="ECO:0000313" key="5">
    <source>
        <dbReference type="Proteomes" id="UP000185669"/>
    </source>
</evidence>
<dbReference type="Pfam" id="PF13487">
    <property type="entry name" value="HD_5"/>
    <property type="match status" value="1"/>
</dbReference>
<dbReference type="InterPro" id="IPR000014">
    <property type="entry name" value="PAS"/>
</dbReference>
<dbReference type="PANTHER" id="PTHR45228">
    <property type="entry name" value="CYCLIC DI-GMP PHOSPHODIESTERASE TM_0186-RELATED"/>
    <property type="match status" value="1"/>
</dbReference>